<dbReference type="SUPFAM" id="SSF81301">
    <property type="entry name" value="Nucleotidyltransferase"/>
    <property type="match status" value="1"/>
</dbReference>
<keyword evidence="2" id="KW-1185">Reference proteome</keyword>
<protein>
    <recommendedName>
        <fullName evidence="3">Nucleotidyltransferase</fullName>
    </recommendedName>
</protein>
<sequence length="228" mass="26074">MSNIIAGAIELEEAKESKAKSFSVEDVLKKIKEHTFGCVVAGGYCRDVFHGVAHKDIDICMYNFHPNDAGEVVLANMLWKWLSTNVAAENITATSGEDYDDKRIHFVWHLPYHNVDIICWNAHSHTKVLSGFDCNLNQFYLPSTVPYFDGESEYTPDIKEHPVYFGDDCPDFLLFLKDLPDERVTKMVQKHQAFYPAAWCGTQEPVVYFDKMQGFPCGFDEDLDEIAW</sequence>
<dbReference type="Proteomes" id="UP000033808">
    <property type="component" value="Segment"/>
</dbReference>
<name>A0A0F6N5L1_9CAUD</name>
<organism evidence="1 2">
    <name type="scientific">Escherichia phage ECBP5</name>
    <dbReference type="NCBI Taxonomy" id="1498172"/>
    <lineage>
        <taxon>Viruses</taxon>
        <taxon>Duplodnaviria</taxon>
        <taxon>Heunggongvirae</taxon>
        <taxon>Uroviricota</taxon>
        <taxon>Caudoviricetes</taxon>
        <taxon>Autographivirales</taxon>
        <taxon>Gajwadongvirus</taxon>
        <taxon>Gajwadongvirus ECBP5</taxon>
    </lineage>
</organism>
<evidence type="ECO:0000313" key="1">
    <source>
        <dbReference type="EMBL" id="AID17675.1"/>
    </source>
</evidence>
<dbReference type="RefSeq" id="YP_009146392.1">
    <property type="nucleotide sequence ID" value="NC_027330.1"/>
</dbReference>
<reference evidence="2" key="1">
    <citation type="submission" date="2014-04" db="EMBL/GenBank/DDBJ databases">
        <title>Complete genome sequence of Escherichia coli phage ECBP5.</title>
        <authorList>
            <person name="Lee J.S."/>
            <person name="Jang H.B."/>
            <person name="Kim K.S."/>
            <person name="Kim T.H."/>
            <person name="Park S.B."/>
            <person name="Nho S.W."/>
            <person name="Yu J.E."/>
            <person name="Yu J.E."/>
            <person name="Im S.P."/>
            <person name="Kim S.W."/>
            <person name="Jung T.S."/>
        </authorList>
    </citation>
    <scope>NUCLEOTIDE SEQUENCE [LARGE SCALE GENOMIC DNA]</scope>
</reference>
<proteinExistence type="predicted"/>
<dbReference type="KEGG" id="vg:24620924"/>
<reference evidence="1 2" key="2">
    <citation type="journal article" date="2015" name="PLoS ONE">
        <title>Complete Genomic and Lysis-Cassette Characterization of the Novel Phage, KBNP1315, which Infects Avian Pathogenic Escherichia coli (APEC).</title>
        <authorList>
            <person name="Lee J.S."/>
            <person name="Jang H.B."/>
            <person name="Kim K.S."/>
            <person name="Kim T.H."/>
            <person name="Im S.P."/>
            <person name="Kim S.W."/>
            <person name="Lazarte J.M."/>
            <person name="Kim J.S."/>
            <person name="Jung T.S."/>
        </authorList>
    </citation>
    <scope>NUCLEOTIDE SEQUENCE [LARGE SCALE GENOMIC DNA]</scope>
</reference>
<evidence type="ECO:0000313" key="2">
    <source>
        <dbReference type="Proteomes" id="UP000033808"/>
    </source>
</evidence>
<dbReference type="OrthoDB" id="17514at10239"/>
<evidence type="ECO:0008006" key="3">
    <source>
        <dbReference type="Google" id="ProtNLM"/>
    </source>
</evidence>
<dbReference type="EMBL" id="KJ749827">
    <property type="protein sequence ID" value="AID17675.1"/>
    <property type="molecule type" value="Genomic_DNA"/>
</dbReference>
<dbReference type="Gene3D" id="3.30.460.10">
    <property type="entry name" value="Beta Polymerase, domain 2"/>
    <property type="match status" value="1"/>
</dbReference>
<dbReference type="InterPro" id="IPR043519">
    <property type="entry name" value="NT_sf"/>
</dbReference>
<accession>A0A0F6N5L1</accession>
<dbReference type="GeneID" id="24620924"/>
<gene>
    <name evidence="1" type="ORF">ECBP5_0021</name>
</gene>